<keyword evidence="2" id="KW-0472">Membrane</keyword>
<feature type="compositionally biased region" description="Polar residues" evidence="1">
    <location>
        <begin position="143"/>
        <end position="160"/>
    </location>
</feature>
<evidence type="ECO:0000313" key="3">
    <source>
        <dbReference type="EMBL" id="KRU22391.1"/>
    </source>
</evidence>
<dbReference type="RefSeq" id="WP_058024828.1">
    <property type="nucleotide sequence ID" value="NZ_LNDJ01000069.1"/>
</dbReference>
<dbReference type="Proteomes" id="UP000051202">
    <property type="component" value="Unassembled WGS sequence"/>
</dbReference>
<feature type="compositionally biased region" description="Polar residues" evidence="1">
    <location>
        <begin position="167"/>
        <end position="183"/>
    </location>
</feature>
<feature type="transmembrane region" description="Helical" evidence="2">
    <location>
        <begin position="6"/>
        <end position="27"/>
    </location>
</feature>
<keyword evidence="2" id="KW-1133">Transmembrane helix</keyword>
<protein>
    <submittedName>
        <fullName evidence="3">Uncharacterized protein</fullName>
    </submittedName>
</protein>
<organism evidence="3 4">
    <name type="scientific">Psychrobacter piscatorii</name>
    <dbReference type="NCBI Taxonomy" id="554343"/>
    <lineage>
        <taxon>Bacteria</taxon>
        <taxon>Pseudomonadati</taxon>
        <taxon>Pseudomonadota</taxon>
        <taxon>Gammaproteobacteria</taxon>
        <taxon>Moraxellales</taxon>
        <taxon>Moraxellaceae</taxon>
        <taxon>Psychrobacter</taxon>
    </lineage>
</organism>
<keyword evidence="2" id="KW-0812">Transmembrane</keyword>
<name>A0A0T6DRY1_9GAMM</name>
<evidence type="ECO:0000256" key="2">
    <source>
        <dbReference type="SAM" id="Phobius"/>
    </source>
</evidence>
<feature type="region of interest" description="Disordered" evidence="1">
    <location>
        <begin position="143"/>
        <end position="187"/>
    </location>
</feature>
<accession>A0A0T6DRY1</accession>
<proteinExistence type="predicted"/>
<reference evidence="3 4" key="1">
    <citation type="submission" date="2015-11" db="EMBL/GenBank/DDBJ databases">
        <title>Permanent draft genome of Psychrobacter piscatorii LQ58.</title>
        <authorList>
            <person name="Zhou M."/>
            <person name="Dong B."/>
            <person name="Liu Q."/>
        </authorList>
    </citation>
    <scope>NUCLEOTIDE SEQUENCE [LARGE SCALE GENOMIC DNA]</scope>
    <source>
        <strain evidence="3 4">LQ58</strain>
    </source>
</reference>
<gene>
    <name evidence="3" type="ORF">AS194_08630</name>
</gene>
<evidence type="ECO:0000256" key="1">
    <source>
        <dbReference type="SAM" id="MobiDB-lite"/>
    </source>
</evidence>
<dbReference type="AlphaFoldDB" id="A0A0T6DRY1"/>
<keyword evidence="4" id="KW-1185">Reference proteome</keyword>
<comment type="caution">
    <text evidence="3">The sequence shown here is derived from an EMBL/GenBank/DDBJ whole genome shotgun (WGS) entry which is preliminary data.</text>
</comment>
<dbReference type="EMBL" id="LNDJ01000069">
    <property type="protein sequence ID" value="KRU22391.1"/>
    <property type="molecule type" value="Genomic_DNA"/>
</dbReference>
<feature type="region of interest" description="Disordered" evidence="1">
    <location>
        <begin position="255"/>
        <end position="277"/>
    </location>
</feature>
<evidence type="ECO:0000313" key="4">
    <source>
        <dbReference type="Proteomes" id="UP000051202"/>
    </source>
</evidence>
<sequence length="277" mass="30430">MKDYKLLLAGLILLLLAIFIALIAWLWTHNRKSIDPLPIMASENESAAAKGDKTAKAVPDSILYVRAAKSLQVPLDDIIVSFESRYPHIQVLASYVPPNTLLTLSDNDINANNDSDAAFSTDVIIANDRLSAERLAQLQAKLTASQHQDNQSKVNANTVITEDETNSENTDSENANSEQATAENDNKEARTLTSFNYALKDKQELEGVILTDRMVAVSFRNFLLSSTGQGILEKYDYYNINGYENSVNDLFQPTSRAKKASGDNPVDVADALSNGDK</sequence>